<dbReference type="PRINTS" id="PR00502">
    <property type="entry name" value="NUDIXFAMILY"/>
</dbReference>
<dbReference type="InterPro" id="IPR051325">
    <property type="entry name" value="Nudix_hydrolase_domain"/>
</dbReference>
<evidence type="ECO:0000313" key="8">
    <source>
        <dbReference type="EMBL" id="TWU42310.1"/>
    </source>
</evidence>
<evidence type="ECO:0000313" key="9">
    <source>
        <dbReference type="Proteomes" id="UP000319143"/>
    </source>
</evidence>
<dbReference type="AlphaFoldDB" id="A0A5C6E0C5"/>
<keyword evidence="3" id="KW-0547">Nucleotide-binding</keyword>
<sequence>MGRCTIRVPKTQLETASENGMHIEPDRTVQAAGLLLFLREPQTEFLLMRHARRWDLPKGHCEPGESYRETALRETAEETGIEAAAISLDSDFAFEICYPVTYKRTGDEVFMKTVKYFLGYLQDKPKLKLTEHESSKWFRWDPPHRIQDKTIDPLLAAVAKYLKTQSKIDSTRSGRIC</sequence>
<dbReference type="CDD" id="cd03428">
    <property type="entry name" value="NUDIX_Ap4A_Nudt2"/>
    <property type="match status" value="1"/>
</dbReference>
<dbReference type="PANTHER" id="PTHR21340">
    <property type="entry name" value="DIADENOSINE 5,5-P1,P4-TETRAPHOSPHATE PYROPHOSPHOHYDROLASE MUTT"/>
    <property type="match status" value="1"/>
</dbReference>
<dbReference type="InterPro" id="IPR003565">
    <property type="entry name" value="Tetra_PHTase"/>
</dbReference>
<evidence type="ECO:0000256" key="5">
    <source>
        <dbReference type="ARBA" id="ARBA00032644"/>
    </source>
</evidence>
<comment type="similarity">
    <text evidence="1 6">Belongs to the Nudix hydrolase family.</text>
</comment>
<dbReference type="GO" id="GO:0004081">
    <property type="term" value="F:bis(5'-nucleosyl)-tetraphosphatase (asymmetrical) activity"/>
    <property type="evidence" value="ECO:0007669"/>
    <property type="project" value="TreeGrafter"/>
</dbReference>
<gene>
    <name evidence="8" type="primary">mutT4</name>
    <name evidence="8" type="ORF">Poly41_06060</name>
</gene>
<evidence type="ECO:0000256" key="1">
    <source>
        <dbReference type="ARBA" id="ARBA00005582"/>
    </source>
</evidence>
<dbReference type="SUPFAM" id="SSF55811">
    <property type="entry name" value="Nudix"/>
    <property type="match status" value="1"/>
</dbReference>
<dbReference type="PROSITE" id="PS00893">
    <property type="entry name" value="NUDIX_BOX"/>
    <property type="match status" value="1"/>
</dbReference>
<evidence type="ECO:0000259" key="7">
    <source>
        <dbReference type="PROSITE" id="PS51462"/>
    </source>
</evidence>
<evidence type="ECO:0000256" key="6">
    <source>
        <dbReference type="RuleBase" id="RU003476"/>
    </source>
</evidence>
<keyword evidence="9" id="KW-1185">Reference proteome</keyword>
<comment type="caution">
    <text evidence="8">The sequence shown here is derived from an EMBL/GenBank/DDBJ whole genome shotgun (WGS) entry which is preliminary data.</text>
</comment>
<dbReference type="GO" id="GO:0006167">
    <property type="term" value="P:AMP biosynthetic process"/>
    <property type="evidence" value="ECO:0007669"/>
    <property type="project" value="TreeGrafter"/>
</dbReference>
<dbReference type="InterPro" id="IPR020476">
    <property type="entry name" value="Nudix_hydrolase"/>
</dbReference>
<dbReference type="PANTHER" id="PTHR21340:SF0">
    <property type="entry name" value="BIS(5'-NUCLEOSYL)-TETRAPHOSPHATASE [ASYMMETRICAL]"/>
    <property type="match status" value="1"/>
</dbReference>
<name>A0A5C6E0C5_9BACT</name>
<evidence type="ECO:0000256" key="2">
    <source>
        <dbReference type="ARBA" id="ARBA00018911"/>
    </source>
</evidence>
<accession>A0A5C6E0C5</accession>
<keyword evidence="4 6" id="KW-0378">Hydrolase</keyword>
<dbReference type="Proteomes" id="UP000319143">
    <property type="component" value="Unassembled WGS sequence"/>
</dbReference>
<dbReference type="InterPro" id="IPR000086">
    <property type="entry name" value="NUDIX_hydrolase_dom"/>
</dbReference>
<organism evidence="8 9">
    <name type="scientific">Novipirellula artificiosorum</name>
    <dbReference type="NCBI Taxonomy" id="2528016"/>
    <lineage>
        <taxon>Bacteria</taxon>
        <taxon>Pseudomonadati</taxon>
        <taxon>Planctomycetota</taxon>
        <taxon>Planctomycetia</taxon>
        <taxon>Pirellulales</taxon>
        <taxon>Pirellulaceae</taxon>
        <taxon>Novipirellula</taxon>
    </lineage>
</organism>
<dbReference type="GO" id="GO:0006754">
    <property type="term" value="P:ATP biosynthetic process"/>
    <property type="evidence" value="ECO:0007669"/>
    <property type="project" value="TreeGrafter"/>
</dbReference>
<dbReference type="Gene3D" id="3.90.79.10">
    <property type="entry name" value="Nucleoside Triphosphate Pyrophosphohydrolase"/>
    <property type="match status" value="1"/>
</dbReference>
<evidence type="ECO:0000256" key="4">
    <source>
        <dbReference type="ARBA" id="ARBA00022801"/>
    </source>
</evidence>
<dbReference type="InterPro" id="IPR015797">
    <property type="entry name" value="NUDIX_hydrolase-like_dom_sf"/>
</dbReference>
<dbReference type="GO" id="GO:0000166">
    <property type="term" value="F:nucleotide binding"/>
    <property type="evidence" value="ECO:0007669"/>
    <property type="project" value="UniProtKB-KW"/>
</dbReference>
<dbReference type="EMBL" id="SJPV01000001">
    <property type="protein sequence ID" value="TWU42310.1"/>
    <property type="molecule type" value="Genomic_DNA"/>
</dbReference>
<feature type="domain" description="Nudix hydrolase" evidence="7">
    <location>
        <begin position="27"/>
        <end position="169"/>
    </location>
</feature>
<dbReference type="Pfam" id="PF00293">
    <property type="entry name" value="NUDIX"/>
    <property type="match status" value="1"/>
</dbReference>
<evidence type="ECO:0000256" key="3">
    <source>
        <dbReference type="ARBA" id="ARBA00022741"/>
    </source>
</evidence>
<protein>
    <recommendedName>
        <fullName evidence="2">Bis(5'-nucleosyl)-tetraphosphatase [asymmetrical]</fullName>
    </recommendedName>
    <alternativeName>
        <fullName evidence="5">Diadenosine 5',5'''-P1,P4-tetraphosphate asymmetrical hydrolase</fullName>
    </alternativeName>
</protein>
<proteinExistence type="inferred from homology"/>
<dbReference type="PROSITE" id="PS51462">
    <property type="entry name" value="NUDIX"/>
    <property type="match status" value="1"/>
</dbReference>
<dbReference type="InterPro" id="IPR020084">
    <property type="entry name" value="NUDIX_hydrolase_CS"/>
</dbReference>
<reference evidence="8 9" key="1">
    <citation type="submission" date="2019-02" db="EMBL/GenBank/DDBJ databases">
        <title>Deep-cultivation of Planctomycetes and their phenomic and genomic characterization uncovers novel biology.</title>
        <authorList>
            <person name="Wiegand S."/>
            <person name="Jogler M."/>
            <person name="Boedeker C."/>
            <person name="Pinto D."/>
            <person name="Vollmers J."/>
            <person name="Rivas-Marin E."/>
            <person name="Kohn T."/>
            <person name="Peeters S.H."/>
            <person name="Heuer A."/>
            <person name="Rast P."/>
            <person name="Oberbeckmann S."/>
            <person name="Bunk B."/>
            <person name="Jeske O."/>
            <person name="Meyerdierks A."/>
            <person name="Storesund J.E."/>
            <person name="Kallscheuer N."/>
            <person name="Luecker S."/>
            <person name="Lage O.M."/>
            <person name="Pohl T."/>
            <person name="Merkel B.J."/>
            <person name="Hornburger P."/>
            <person name="Mueller R.-W."/>
            <person name="Bruemmer F."/>
            <person name="Labrenz M."/>
            <person name="Spormann A.M."/>
            <person name="Op Den Camp H."/>
            <person name="Overmann J."/>
            <person name="Amann R."/>
            <person name="Jetten M.S.M."/>
            <person name="Mascher T."/>
            <person name="Medema M.H."/>
            <person name="Devos D.P."/>
            <person name="Kaster A.-K."/>
            <person name="Ovreas L."/>
            <person name="Rohde M."/>
            <person name="Galperin M.Y."/>
            <person name="Jogler C."/>
        </authorList>
    </citation>
    <scope>NUCLEOTIDE SEQUENCE [LARGE SCALE GENOMIC DNA]</scope>
    <source>
        <strain evidence="8 9">Poly41</strain>
    </source>
</reference>